<dbReference type="Ensembl" id="ENSELUT00000043396.3">
    <property type="protein sequence ID" value="ENSELUP00000025066.3"/>
    <property type="gene ID" value="ENSELUG00000005377.3"/>
</dbReference>
<dbReference type="STRING" id="8010.ENSELUP00000025066"/>
<reference evidence="12" key="1">
    <citation type="journal article" date="2014" name="PLoS ONE">
        <title>The genome and linkage map of the northern pike (Esox lucius): conserved synteny revealed between the salmonid sister group and the Neoteleostei.</title>
        <authorList>
            <person name="Rondeau E.B."/>
            <person name="Minkley D.R."/>
            <person name="Leong J.S."/>
            <person name="Messmer A.M."/>
            <person name="Jantzen J.R."/>
            <person name="von Schalburg K.R."/>
            <person name="Lemon C."/>
            <person name="Bird N.H."/>
            <person name="Koop B.F."/>
        </authorList>
    </citation>
    <scope>NUCLEOTIDE SEQUENCE</scope>
</reference>
<evidence type="ECO:0000259" key="10">
    <source>
        <dbReference type="SMART" id="SM00060"/>
    </source>
</evidence>
<dbReference type="GO" id="GO:0004896">
    <property type="term" value="F:cytokine receptor activity"/>
    <property type="evidence" value="ECO:0007669"/>
    <property type="project" value="TreeGrafter"/>
</dbReference>
<evidence type="ECO:0000256" key="7">
    <source>
        <dbReference type="ARBA" id="ARBA00023180"/>
    </source>
</evidence>
<reference evidence="11" key="2">
    <citation type="submission" date="2020-02" db="EMBL/GenBank/DDBJ databases">
        <title>Esox lucius (northern pike) genome, fEsoLuc1, primary haplotype.</title>
        <authorList>
            <person name="Myers G."/>
            <person name="Karagic N."/>
            <person name="Meyer A."/>
            <person name="Pippel M."/>
            <person name="Reichard M."/>
            <person name="Winkler S."/>
            <person name="Tracey A."/>
            <person name="Sims Y."/>
            <person name="Howe K."/>
            <person name="Rhie A."/>
            <person name="Formenti G."/>
            <person name="Durbin R."/>
            <person name="Fedrigo O."/>
            <person name="Jarvis E.D."/>
        </authorList>
    </citation>
    <scope>NUCLEOTIDE SEQUENCE [LARGE SCALE GENOMIC DNA]</scope>
</reference>
<dbReference type="CDD" id="cd00063">
    <property type="entry name" value="FN3"/>
    <property type="match status" value="1"/>
</dbReference>
<comment type="subcellular location">
    <subcellularLocation>
        <location evidence="1">Membrane</location>
        <topology evidence="1">Single-pass type I membrane protein</topology>
    </subcellularLocation>
</comment>
<evidence type="ECO:0000313" key="11">
    <source>
        <dbReference type="Ensembl" id="ENSELUP00000025066.3"/>
    </source>
</evidence>
<evidence type="ECO:0000256" key="1">
    <source>
        <dbReference type="ARBA" id="ARBA00004479"/>
    </source>
</evidence>
<dbReference type="InterPro" id="IPR003961">
    <property type="entry name" value="FN3_dom"/>
</dbReference>
<keyword evidence="2 9" id="KW-0812">Transmembrane</keyword>
<dbReference type="InterPro" id="IPR013783">
    <property type="entry name" value="Ig-like_fold"/>
</dbReference>
<name>A0A3P8Z8D3_ESOLU</name>
<keyword evidence="6" id="KW-0675">Receptor</keyword>
<evidence type="ECO:0000313" key="12">
    <source>
        <dbReference type="Proteomes" id="UP000265140"/>
    </source>
</evidence>
<dbReference type="PANTHER" id="PTHR23037">
    <property type="entry name" value="CYTOKINE RECEPTOR"/>
    <property type="match status" value="1"/>
</dbReference>
<feature type="domain" description="Fibronectin type-III" evidence="10">
    <location>
        <begin position="116"/>
        <end position="189"/>
    </location>
</feature>
<keyword evidence="5 9" id="KW-0472">Membrane</keyword>
<reference evidence="11" key="4">
    <citation type="submission" date="2025-09" db="UniProtKB">
        <authorList>
            <consortium name="Ensembl"/>
        </authorList>
    </citation>
    <scope>IDENTIFICATION</scope>
</reference>
<dbReference type="Proteomes" id="UP000265140">
    <property type="component" value="Chromosome 7"/>
</dbReference>
<dbReference type="AlphaFoldDB" id="A0A3P8Z8D3"/>
<evidence type="ECO:0000256" key="5">
    <source>
        <dbReference type="ARBA" id="ARBA00023136"/>
    </source>
</evidence>
<dbReference type="GeneTree" id="ENSGT01030000239504"/>
<protein>
    <recommendedName>
        <fullName evidence="10">Fibronectin type-III domain-containing protein</fullName>
    </recommendedName>
</protein>
<dbReference type="GO" id="GO:0009897">
    <property type="term" value="C:external side of plasma membrane"/>
    <property type="evidence" value="ECO:0007669"/>
    <property type="project" value="TreeGrafter"/>
</dbReference>
<keyword evidence="12" id="KW-1185">Reference proteome</keyword>
<dbReference type="SMART" id="SM00060">
    <property type="entry name" value="FN3"/>
    <property type="match status" value="1"/>
</dbReference>
<evidence type="ECO:0000256" key="2">
    <source>
        <dbReference type="ARBA" id="ARBA00022692"/>
    </source>
</evidence>
<keyword evidence="3" id="KW-0732">Signal</keyword>
<dbReference type="Gene3D" id="2.60.40.10">
    <property type="entry name" value="Immunoglobulins"/>
    <property type="match status" value="1"/>
</dbReference>
<evidence type="ECO:0000256" key="4">
    <source>
        <dbReference type="ARBA" id="ARBA00022989"/>
    </source>
</evidence>
<evidence type="ECO:0000256" key="6">
    <source>
        <dbReference type="ARBA" id="ARBA00023170"/>
    </source>
</evidence>
<dbReference type="SUPFAM" id="SSF49265">
    <property type="entry name" value="Fibronectin type III"/>
    <property type="match status" value="1"/>
</dbReference>
<accession>A0A3P8Z8D3</accession>
<dbReference type="InterPro" id="IPR036116">
    <property type="entry name" value="FN3_sf"/>
</dbReference>
<proteinExistence type="predicted"/>
<reference evidence="11" key="3">
    <citation type="submission" date="2025-08" db="UniProtKB">
        <authorList>
            <consortium name="Ensembl"/>
        </authorList>
    </citation>
    <scope>IDENTIFICATION</scope>
</reference>
<feature type="compositionally biased region" description="Low complexity" evidence="8">
    <location>
        <begin position="304"/>
        <end position="320"/>
    </location>
</feature>
<sequence length="320" mass="37287">LILVLFFLLPNTIISVLSWFSCRVFWFIQVFMCSIQCLLSCFQTVREPYIFEYHLHSHVSVLFLEECSTYLQEKGDAVVNRLEYKMTDRFSTLKTRLVHQNKTFEQEHDLKDKVKLYPPANLSLVMSEAPELNLSWNHSRIHHCFESEVRYRINNDNTSPRREWTYTVHFLSESRYEFQVRTRIHDGCGESKFWSEWSQIILWDSMKGNYTTEQCNYLFCPVSLSQTYLCETLLLFVGTLVLLMLACMLVYWEGGIGLPHISKHISFQPNFTELTCSVSEYTWIPLTGSISESESNLSNPTNQSDCLSSCSSSASTLPDK</sequence>
<dbReference type="Bgee" id="ENSELUG00000005377">
    <property type="expression patterns" value="Expressed in stomach"/>
</dbReference>
<evidence type="ECO:0000256" key="8">
    <source>
        <dbReference type="SAM" id="MobiDB-lite"/>
    </source>
</evidence>
<organism evidence="11 12">
    <name type="scientific">Esox lucius</name>
    <name type="common">Northern pike</name>
    <dbReference type="NCBI Taxonomy" id="8010"/>
    <lineage>
        <taxon>Eukaryota</taxon>
        <taxon>Metazoa</taxon>
        <taxon>Chordata</taxon>
        <taxon>Craniata</taxon>
        <taxon>Vertebrata</taxon>
        <taxon>Euteleostomi</taxon>
        <taxon>Actinopterygii</taxon>
        <taxon>Neopterygii</taxon>
        <taxon>Teleostei</taxon>
        <taxon>Protacanthopterygii</taxon>
        <taxon>Esociformes</taxon>
        <taxon>Esocidae</taxon>
        <taxon>Esox</taxon>
    </lineage>
</organism>
<keyword evidence="4 9" id="KW-1133">Transmembrane helix</keyword>
<evidence type="ECO:0000256" key="3">
    <source>
        <dbReference type="ARBA" id="ARBA00022729"/>
    </source>
</evidence>
<feature type="compositionally biased region" description="Polar residues" evidence="8">
    <location>
        <begin position="294"/>
        <end position="303"/>
    </location>
</feature>
<evidence type="ECO:0000256" key="9">
    <source>
        <dbReference type="SAM" id="Phobius"/>
    </source>
</evidence>
<dbReference type="PANTHER" id="PTHR23037:SF47">
    <property type="entry name" value="INTERLEUKIN 2 RECEPTOR SUBUNIT GAMMA"/>
    <property type="match status" value="1"/>
</dbReference>
<feature type="region of interest" description="Disordered" evidence="8">
    <location>
        <begin position="294"/>
        <end position="320"/>
    </location>
</feature>
<keyword evidence="7" id="KW-0325">Glycoprotein</keyword>
<feature type="transmembrane region" description="Helical" evidence="9">
    <location>
        <begin position="233"/>
        <end position="252"/>
    </location>
</feature>